<evidence type="ECO:0000313" key="4">
    <source>
        <dbReference type="Proteomes" id="UP000641514"/>
    </source>
</evidence>
<feature type="compositionally biased region" description="Polar residues" evidence="1">
    <location>
        <begin position="52"/>
        <end position="67"/>
    </location>
</feature>
<proteinExistence type="predicted"/>
<evidence type="ECO:0000256" key="1">
    <source>
        <dbReference type="SAM" id="MobiDB-lite"/>
    </source>
</evidence>
<reference evidence="3" key="2">
    <citation type="submission" date="2020-09" db="EMBL/GenBank/DDBJ databases">
        <authorList>
            <person name="Sun Q."/>
            <person name="Zhou Y."/>
        </authorList>
    </citation>
    <scope>NUCLEOTIDE SEQUENCE</scope>
    <source>
        <strain evidence="3">CGMCC 1.15478</strain>
    </source>
</reference>
<feature type="region of interest" description="Disordered" evidence="1">
    <location>
        <begin position="31"/>
        <end position="86"/>
    </location>
</feature>
<keyword evidence="4" id="KW-1185">Reference proteome</keyword>
<feature type="chain" id="PRO_5039304865" description="Secreted protein" evidence="2">
    <location>
        <begin position="20"/>
        <end position="205"/>
    </location>
</feature>
<dbReference type="RefSeq" id="WP_188676524.1">
    <property type="nucleotide sequence ID" value="NZ_BMJH01000003.1"/>
</dbReference>
<name>A0A916UJ24_9ACTN</name>
<keyword evidence="2" id="KW-0732">Signal</keyword>
<evidence type="ECO:0008006" key="5">
    <source>
        <dbReference type="Google" id="ProtNLM"/>
    </source>
</evidence>
<dbReference type="Proteomes" id="UP000641514">
    <property type="component" value="Unassembled WGS sequence"/>
</dbReference>
<dbReference type="EMBL" id="BMJH01000003">
    <property type="protein sequence ID" value="GGC74143.1"/>
    <property type="molecule type" value="Genomic_DNA"/>
</dbReference>
<sequence>MNRLVLLAGCIAVSLVVGACGAQPSVGDELPATPIATSTSQPASPDEAASIPPSTQPLEQTPSTDVSDPQEPSLETTGASEATIAGPAESYTVDKCDPAMNGNYYFDDGTVGILPMCIQNYELIEGNPNYPFCGDQICVGSDGNPVATVKESNAGELIYCDHDWCYHADGTPVSMAEMPNPEGRPNHANDHAEACEWGYLPPEDC</sequence>
<organism evidence="3 4">
    <name type="scientific">Hoyosella rhizosphaerae</name>
    <dbReference type="NCBI Taxonomy" id="1755582"/>
    <lineage>
        <taxon>Bacteria</taxon>
        <taxon>Bacillati</taxon>
        <taxon>Actinomycetota</taxon>
        <taxon>Actinomycetes</taxon>
        <taxon>Mycobacteriales</taxon>
        <taxon>Hoyosellaceae</taxon>
        <taxon>Hoyosella</taxon>
    </lineage>
</organism>
<gene>
    <name evidence="3" type="ORF">GCM10011410_29210</name>
</gene>
<dbReference type="AlphaFoldDB" id="A0A916UJ24"/>
<accession>A0A916UJ24</accession>
<protein>
    <recommendedName>
        <fullName evidence="5">Secreted protein</fullName>
    </recommendedName>
</protein>
<dbReference type="PROSITE" id="PS51257">
    <property type="entry name" value="PROKAR_LIPOPROTEIN"/>
    <property type="match status" value="1"/>
</dbReference>
<evidence type="ECO:0000256" key="2">
    <source>
        <dbReference type="SAM" id="SignalP"/>
    </source>
</evidence>
<feature type="signal peptide" evidence="2">
    <location>
        <begin position="1"/>
        <end position="19"/>
    </location>
</feature>
<comment type="caution">
    <text evidence="3">The sequence shown here is derived from an EMBL/GenBank/DDBJ whole genome shotgun (WGS) entry which is preliminary data.</text>
</comment>
<reference evidence="3" key="1">
    <citation type="journal article" date="2014" name="Int. J. Syst. Evol. Microbiol.">
        <title>Complete genome sequence of Corynebacterium casei LMG S-19264T (=DSM 44701T), isolated from a smear-ripened cheese.</title>
        <authorList>
            <consortium name="US DOE Joint Genome Institute (JGI-PGF)"/>
            <person name="Walter F."/>
            <person name="Albersmeier A."/>
            <person name="Kalinowski J."/>
            <person name="Ruckert C."/>
        </authorList>
    </citation>
    <scope>NUCLEOTIDE SEQUENCE</scope>
    <source>
        <strain evidence="3">CGMCC 1.15478</strain>
    </source>
</reference>
<evidence type="ECO:0000313" key="3">
    <source>
        <dbReference type="EMBL" id="GGC74143.1"/>
    </source>
</evidence>